<reference evidence="1" key="1">
    <citation type="journal article" date="2023" name="Microorganisms">
        <title>Genomic Characterization of Arcobacter butzleri Strains Isolated from Various Sources in Lithuania.</title>
        <authorList>
            <person name="Uljanovas D."/>
            <person name="Golz G."/>
            <person name="Fleischmann S."/>
            <person name="Kudirkiene E."/>
            <person name="Kasetiene N."/>
            <person name="Grineviciene A."/>
            <person name="Tamuleviciene E."/>
            <person name="Aksomaitiene J."/>
            <person name="Alter T."/>
            <person name="Malakauskas M."/>
        </authorList>
    </citation>
    <scope>NUCLEOTIDE SEQUENCE</scope>
    <source>
        <strain evidence="1">H19</strain>
    </source>
</reference>
<dbReference type="RefSeq" id="WP_152055514.1">
    <property type="nucleotide sequence ID" value="NZ_CABVRI010000001.1"/>
</dbReference>
<organism evidence="1 2">
    <name type="scientific">Aliarcobacter butzleri</name>
    <dbReference type="NCBI Taxonomy" id="28197"/>
    <lineage>
        <taxon>Bacteria</taxon>
        <taxon>Pseudomonadati</taxon>
        <taxon>Campylobacterota</taxon>
        <taxon>Epsilonproteobacteria</taxon>
        <taxon>Campylobacterales</taxon>
        <taxon>Arcobacteraceae</taxon>
        <taxon>Aliarcobacter</taxon>
    </lineage>
</organism>
<protein>
    <submittedName>
        <fullName evidence="1">Uncharacterized protein</fullName>
    </submittedName>
</protein>
<evidence type="ECO:0000313" key="2">
    <source>
        <dbReference type="Proteomes" id="UP001171508"/>
    </source>
</evidence>
<gene>
    <name evidence="1" type="ORF">PJV92_09785</name>
</gene>
<sequence length="83" mass="8876">MAINKKQTSPKITTLAVKTMNNKSASKIAKSLSGSALSQTNTSKQTSAKMETIASKVLNSEKYSKETKSLAGTVLSQANKKRK</sequence>
<name>A0AAP4UZ67_9BACT</name>
<dbReference type="EMBL" id="JAQJJM010000026">
    <property type="protein sequence ID" value="MDN5133009.1"/>
    <property type="molecule type" value="Genomic_DNA"/>
</dbReference>
<comment type="caution">
    <text evidence="1">The sequence shown here is derived from an EMBL/GenBank/DDBJ whole genome shotgun (WGS) entry which is preliminary data.</text>
</comment>
<dbReference type="AlphaFoldDB" id="A0AAP4UZ67"/>
<reference evidence="1" key="2">
    <citation type="submission" date="2023-01" db="EMBL/GenBank/DDBJ databases">
        <authorList>
            <person name="Uljanovas D."/>
        </authorList>
    </citation>
    <scope>NUCLEOTIDE SEQUENCE</scope>
    <source>
        <strain evidence="1">H19</strain>
    </source>
</reference>
<accession>A0AAP4UZ67</accession>
<proteinExistence type="predicted"/>
<evidence type="ECO:0000313" key="1">
    <source>
        <dbReference type="EMBL" id="MDN5133009.1"/>
    </source>
</evidence>
<dbReference type="Proteomes" id="UP001171508">
    <property type="component" value="Unassembled WGS sequence"/>
</dbReference>